<gene>
    <name evidence="2" type="ORF">GOBAR_AA20518</name>
</gene>
<proteinExistence type="predicted"/>
<dbReference type="Proteomes" id="UP000239757">
    <property type="component" value="Unassembled WGS sequence"/>
</dbReference>
<sequence>MNHEHQIQNGHSPEPGFVEVAFGRSLDTAHNVQQLMAAFGQDEAHQGSQSGNAGGQRITFGLEIRGLDGGGTVGDGVVEEEDSGGKGEEEIGREGEKGGGFGEEERKGKDEEEEQNGSRVEGDEVVDGSAALDEGIGVGGDERLVEECNEKAEHEKVDGKVLEAEIGGEREWVKRLGGVGLWGFKEVTGGADEMVKTQREKRGGG</sequence>
<evidence type="ECO:0000313" key="3">
    <source>
        <dbReference type="Proteomes" id="UP000239757"/>
    </source>
</evidence>
<reference evidence="2 3" key="1">
    <citation type="submission" date="2015-01" db="EMBL/GenBank/DDBJ databases">
        <title>Genome of allotetraploid Gossypium barbadense reveals genomic plasticity and fiber elongation in cotton evolution.</title>
        <authorList>
            <person name="Chen X."/>
            <person name="Liu X."/>
            <person name="Zhao B."/>
            <person name="Zheng H."/>
            <person name="Hu Y."/>
            <person name="Lu G."/>
            <person name="Yang C."/>
            <person name="Chen J."/>
            <person name="Shan C."/>
            <person name="Zhang L."/>
            <person name="Zhou Y."/>
            <person name="Wang L."/>
            <person name="Guo W."/>
            <person name="Bai Y."/>
            <person name="Ruan J."/>
            <person name="Shangguan X."/>
            <person name="Mao Y."/>
            <person name="Jiang J."/>
            <person name="Zhu Y."/>
            <person name="Lei J."/>
            <person name="Kang H."/>
            <person name="Chen S."/>
            <person name="He X."/>
            <person name="Wang R."/>
            <person name="Wang Y."/>
            <person name="Chen J."/>
            <person name="Wang L."/>
            <person name="Yu S."/>
            <person name="Wang B."/>
            <person name="Wei J."/>
            <person name="Song S."/>
            <person name="Lu X."/>
            <person name="Gao Z."/>
            <person name="Gu W."/>
            <person name="Deng X."/>
            <person name="Ma D."/>
            <person name="Wang S."/>
            <person name="Liang W."/>
            <person name="Fang L."/>
            <person name="Cai C."/>
            <person name="Zhu X."/>
            <person name="Zhou B."/>
            <person name="Zhang Y."/>
            <person name="Chen Z."/>
            <person name="Xu S."/>
            <person name="Zhu R."/>
            <person name="Wang S."/>
            <person name="Zhang T."/>
            <person name="Zhao G."/>
        </authorList>
    </citation>
    <scope>NUCLEOTIDE SEQUENCE [LARGE SCALE GENOMIC DNA]</scope>
    <source>
        <strain evidence="3">cv. Xinhai21</strain>
        <tissue evidence="2">Leaf</tissue>
    </source>
</reference>
<name>A0A2P5X9Y1_GOSBA</name>
<feature type="compositionally biased region" description="Basic and acidic residues" evidence="1">
    <location>
        <begin position="83"/>
        <end position="110"/>
    </location>
</feature>
<evidence type="ECO:0000256" key="1">
    <source>
        <dbReference type="SAM" id="MobiDB-lite"/>
    </source>
</evidence>
<protein>
    <submittedName>
        <fullName evidence="2">Uncharacterized protein</fullName>
    </submittedName>
</protein>
<feature type="region of interest" description="Disordered" evidence="1">
    <location>
        <begin position="65"/>
        <end position="142"/>
    </location>
</feature>
<evidence type="ECO:0000313" key="2">
    <source>
        <dbReference type="EMBL" id="PPS00143.1"/>
    </source>
</evidence>
<dbReference type="EMBL" id="KZ665350">
    <property type="protein sequence ID" value="PPS00143.1"/>
    <property type="molecule type" value="Genomic_DNA"/>
</dbReference>
<organism evidence="2 3">
    <name type="scientific">Gossypium barbadense</name>
    <name type="common">Sea Island cotton</name>
    <name type="synonym">Hibiscus barbadensis</name>
    <dbReference type="NCBI Taxonomy" id="3634"/>
    <lineage>
        <taxon>Eukaryota</taxon>
        <taxon>Viridiplantae</taxon>
        <taxon>Streptophyta</taxon>
        <taxon>Embryophyta</taxon>
        <taxon>Tracheophyta</taxon>
        <taxon>Spermatophyta</taxon>
        <taxon>Magnoliopsida</taxon>
        <taxon>eudicotyledons</taxon>
        <taxon>Gunneridae</taxon>
        <taxon>Pentapetalae</taxon>
        <taxon>rosids</taxon>
        <taxon>malvids</taxon>
        <taxon>Malvales</taxon>
        <taxon>Malvaceae</taxon>
        <taxon>Malvoideae</taxon>
        <taxon>Gossypium</taxon>
    </lineage>
</organism>
<accession>A0A2P5X9Y1</accession>
<dbReference type="AlphaFoldDB" id="A0A2P5X9Y1"/>